<feature type="transmembrane region" description="Helical" evidence="5">
    <location>
        <begin position="364"/>
        <end position="386"/>
    </location>
</feature>
<evidence type="ECO:0000256" key="5">
    <source>
        <dbReference type="SAM" id="Phobius"/>
    </source>
</evidence>
<organism evidence="8 10">
    <name type="scientific">Sulfuracidifex tepidarius</name>
    <dbReference type="NCBI Taxonomy" id="1294262"/>
    <lineage>
        <taxon>Archaea</taxon>
        <taxon>Thermoproteota</taxon>
        <taxon>Thermoprotei</taxon>
        <taxon>Sulfolobales</taxon>
        <taxon>Sulfolobaceae</taxon>
        <taxon>Sulfuracidifex</taxon>
    </lineage>
</organism>
<dbReference type="AlphaFoldDB" id="A0A510E3D4"/>
<comment type="subcellular location">
    <subcellularLocation>
        <location evidence="1">Membrane</location>
        <topology evidence="1">Multi-pass membrane protein</topology>
    </subcellularLocation>
</comment>
<feature type="transmembrane region" description="Helical" evidence="5">
    <location>
        <begin position="194"/>
        <end position="213"/>
    </location>
</feature>
<feature type="transmembrane region" description="Helical" evidence="5">
    <location>
        <begin position="265"/>
        <end position="285"/>
    </location>
</feature>
<dbReference type="PANTHER" id="PTHR22773">
    <property type="entry name" value="NADH DEHYDROGENASE"/>
    <property type="match status" value="1"/>
</dbReference>
<feature type="domain" description="NADH:quinone oxidoreductase/Mrp antiporter transmembrane" evidence="6">
    <location>
        <begin position="129"/>
        <end position="411"/>
    </location>
</feature>
<feature type="transmembrane region" description="Helical" evidence="5">
    <location>
        <begin position="6"/>
        <end position="29"/>
    </location>
</feature>
<evidence type="ECO:0000256" key="2">
    <source>
        <dbReference type="ARBA" id="ARBA00022692"/>
    </source>
</evidence>
<feature type="transmembrane region" description="Helical" evidence="5">
    <location>
        <begin position="163"/>
        <end position="182"/>
    </location>
</feature>
<protein>
    <submittedName>
        <fullName evidence="8">F(420)H(2) dehydrogenase subunit N</fullName>
    </submittedName>
</protein>
<dbReference type="NCBIfam" id="NF004445">
    <property type="entry name" value="PRK05777.2-3"/>
    <property type="match status" value="1"/>
</dbReference>
<dbReference type="InterPro" id="IPR003918">
    <property type="entry name" value="NADH_UbQ_OxRdtase"/>
</dbReference>
<reference evidence="10" key="1">
    <citation type="submission" date="2018-09" db="EMBL/GenBank/DDBJ databases">
        <title>Complete Genome Sequencing of Sulfolobus sp. JCM 16834.</title>
        <authorList>
            <person name="Kato S."/>
            <person name="Itoh T."/>
            <person name="Ohkuma M."/>
        </authorList>
    </citation>
    <scope>NUCLEOTIDE SEQUENCE [LARGE SCALE GENOMIC DNA]</scope>
    <source>
        <strain evidence="10">IC-007</strain>
    </source>
</reference>
<evidence type="ECO:0000256" key="1">
    <source>
        <dbReference type="ARBA" id="ARBA00004141"/>
    </source>
</evidence>
<evidence type="ECO:0000256" key="4">
    <source>
        <dbReference type="ARBA" id="ARBA00023136"/>
    </source>
</evidence>
<dbReference type="Pfam" id="PF00361">
    <property type="entry name" value="Proton_antipo_M"/>
    <property type="match status" value="1"/>
</dbReference>
<dbReference type="Proteomes" id="UP000325030">
    <property type="component" value="Chromosome"/>
</dbReference>
<dbReference type="PRINTS" id="PR01437">
    <property type="entry name" value="NUOXDRDTASE4"/>
</dbReference>
<evidence type="ECO:0000259" key="6">
    <source>
        <dbReference type="Pfam" id="PF00361"/>
    </source>
</evidence>
<sequence length="466" mass="50800">MMSADFAVYLPIVIPSVILVFSSIAVLYIDNGSKGRFNIAFNLAVLSMLLSLAVEIIFWTLGYYGYYLFSKNVYMDVEGYLFSIASLVGGIIGLLGGYDNVVNWKARASLVSLTMLLVLGLLFMSFSFSVIMILVSWAVSSAATYVIAMARKDFRSTKAGIKYLVMGLISSSLMIMGFALYVSSTGSLFFTQHVIYEPLFLLSIALLSVSFLFKIGSFPFQAWLPDVYSMSDRTSISIISSVGKLIGIVPLTKVLIYSDPNGYELVIYSLLAIASLFVGNFIAFSRQDVSSILAFSSVSQMGFFLVAFAMLFSDLNVAIVAILIQSLAYVIAQAGLFHFVDHFERVSGTPDLSGLRGIAKGDKWFAFAATILVLSLLGIPPIVGFWGKLFIFESSFAYPWLTIIAVINSAISAGYYIPIIREMFREGEFSLVKSASRDTVISSAFLSIALGILAPVLFGVLVSQLG</sequence>
<dbReference type="GO" id="GO:0042773">
    <property type="term" value="P:ATP synthesis coupled electron transport"/>
    <property type="evidence" value="ECO:0007669"/>
    <property type="project" value="InterPro"/>
</dbReference>
<feature type="transmembrane region" description="Helical" evidence="5">
    <location>
        <begin position="292"/>
        <end position="312"/>
    </location>
</feature>
<evidence type="ECO:0000313" key="9">
    <source>
        <dbReference type="Proteomes" id="UP000322983"/>
    </source>
</evidence>
<dbReference type="InterPro" id="IPR001750">
    <property type="entry name" value="ND/Mrp_TM"/>
</dbReference>
<keyword evidence="4 5" id="KW-0472">Membrane</keyword>
<evidence type="ECO:0000313" key="8">
    <source>
        <dbReference type="EMBL" id="BBG27015.1"/>
    </source>
</evidence>
<dbReference type="GO" id="GO:0008137">
    <property type="term" value="F:NADH dehydrogenase (ubiquinone) activity"/>
    <property type="evidence" value="ECO:0007669"/>
    <property type="project" value="InterPro"/>
</dbReference>
<evidence type="ECO:0000256" key="3">
    <source>
        <dbReference type="ARBA" id="ARBA00022989"/>
    </source>
</evidence>
<feature type="transmembrane region" description="Helical" evidence="5">
    <location>
        <begin position="318"/>
        <end position="343"/>
    </location>
</feature>
<dbReference type="STRING" id="1294262.GCA_001316085_00470"/>
<accession>A0A510E3D4</accession>
<proteinExistence type="predicted"/>
<dbReference type="EMBL" id="AP018929">
    <property type="protein sequence ID" value="BBG24258.1"/>
    <property type="molecule type" value="Genomic_DNA"/>
</dbReference>
<feature type="transmembrane region" description="Helical" evidence="5">
    <location>
        <begin position="234"/>
        <end position="253"/>
    </location>
</feature>
<evidence type="ECO:0000313" key="10">
    <source>
        <dbReference type="Proteomes" id="UP000325030"/>
    </source>
</evidence>
<feature type="transmembrane region" description="Helical" evidence="5">
    <location>
        <begin position="41"/>
        <end position="67"/>
    </location>
</feature>
<reference evidence="8 9" key="2">
    <citation type="journal article" date="2020" name="Int. J. Syst. Evol. Microbiol.">
        <title>Sulfuracidifex tepidarius gen. nov., sp. nov. and transfer of Sulfolobus metallicus Huber and Stetter 1992 to the genus Sulfuracidifex as Sulfuracidifex metallicus comb. nov.</title>
        <authorList>
            <person name="Itoh T."/>
            <person name="Miura T."/>
            <person name="Sakai H.D."/>
            <person name="Kato S."/>
            <person name="Ohkuma M."/>
            <person name="Takashina T."/>
        </authorList>
    </citation>
    <scope>NUCLEOTIDE SEQUENCE</scope>
    <source>
        <strain evidence="7 9">IC-006</strain>
        <strain evidence="8">IC-007</strain>
    </source>
</reference>
<feature type="transmembrane region" description="Helical" evidence="5">
    <location>
        <begin position="440"/>
        <end position="462"/>
    </location>
</feature>
<gene>
    <name evidence="7" type="ORF">IC006_1567</name>
    <name evidence="8" type="ORF">IC007_1544</name>
</gene>
<accession>A0A510DWA5</accession>
<evidence type="ECO:0000313" key="7">
    <source>
        <dbReference type="EMBL" id="BBG24258.1"/>
    </source>
</evidence>
<dbReference type="GO" id="GO:0016020">
    <property type="term" value="C:membrane"/>
    <property type="evidence" value="ECO:0007669"/>
    <property type="project" value="UniProtKB-SubCell"/>
</dbReference>
<dbReference type="EMBL" id="AP018930">
    <property type="protein sequence ID" value="BBG27015.1"/>
    <property type="molecule type" value="Genomic_DNA"/>
</dbReference>
<keyword evidence="3 5" id="KW-1133">Transmembrane helix</keyword>
<feature type="transmembrane region" description="Helical" evidence="5">
    <location>
        <begin position="79"/>
        <end position="98"/>
    </location>
</feature>
<keyword evidence="9" id="KW-1185">Reference proteome</keyword>
<name>A0A510E3D4_9CREN</name>
<feature type="transmembrane region" description="Helical" evidence="5">
    <location>
        <begin position="398"/>
        <end position="419"/>
    </location>
</feature>
<dbReference type="KEGG" id="step:IC006_1567"/>
<keyword evidence="2 5" id="KW-0812">Transmembrane</keyword>
<dbReference type="Proteomes" id="UP000322983">
    <property type="component" value="Chromosome"/>
</dbReference>